<dbReference type="GO" id="GO:0044550">
    <property type="term" value="P:secondary metabolite biosynthetic process"/>
    <property type="evidence" value="ECO:0007669"/>
    <property type="project" value="TreeGrafter"/>
</dbReference>
<dbReference type="InterPro" id="IPR020806">
    <property type="entry name" value="PKS_PP-bd"/>
</dbReference>
<dbReference type="CDD" id="cd19542">
    <property type="entry name" value="CT_NRPS-like"/>
    <property type="match status" value="3"/>
</dbReference>
<dbReference type="InterPro" id="IPR020845">
    <property type="entry name" value="AMP-binding_CS"/>
</dbReference>
<dbReference type="InterPro" id="IPR009081">
    <property type="entry name" value="PP-bd_ACP"/>
</dbReference>
<dbReference type="Gene3D" id="3.30.559.30">
    <property type="entry name" value="Nonribosomal peptide synthetase, condensation domain"/>
    <property type="match status" value="6"/>
</dbReference>
<dbReference type="FunFam" id="1.10.1200.10:FF:000005">
    <property type="entry name" value="Nonribosomal peptide synthetase 1"/>
    <property type="match status" value="1"/>
</dbReference>
<evidence type="ECO:0000256" key="4">
    <source>
        <dbReference type="ARBA" id="ARBA00022737"/>
    </source>
</evidence>
<dbReference type="STRING" id="28573.A0A0U1LYV1"/>
<evidence type="ECO:0000256" key="5">
    <source>
        <dbReference type="ARBA" id="ARBA00029454"/>
    </source>
</evidence>
<dbReference type="Gene3D" id="3.30.300.30">
    <property type="match status" value="1"/>
</dbReference>
<dbReference type="EMBL" id="CVMT01000004">
    <property type="protein sequence ID" value="CRG88515.1"/>
    <property type="molecule type" value="Genomic_DNA"/>
</dbReference>
<dbReference type="GO" id="GO:0031177">
    <property type="term" value="F:phosphopantetheine binding"/>
    <property type="evidence" value="ECO:0007669"/>
    <property type="project" value="InterPro"/>
</dbReference>
<dbReference type="FunFam" id="3.40.50.980:FF:000001">
    <property type="entry name" value="Non-ribosomal peptide synthetase"/>
    <property type="match status" value="3"/>
</dbReference>
<dbReference type="SUPFAM" id="SSF56801">
    <property type="entry name" value="Acetyl-CoA synthetase-like"/>
    <property type="match status" value="3"/>
</dbReference>
<name>A0A0U1LYV1_TALIS</name>
<dbReference type="FunFam" id="3.40.50.12780:FF:000014">
    <property type="entry name" value="Nonribosomal peptide synthetase 1"/>
    <property type="match status" value="1"/>
</dbReference>
<organism evidence="7 8">
    <name type="scientific">Talaromyces islandicus</name>
    <name type="common">Penicillium islandicum</name>
    <dbReference type="NCBI Taxonomy" id="28573"/>
    <lineage>
        <taxon>Eukaryota</taxon>
        <taxon>Fungi</taxon>
        <taxon>Dikarya</taxon>
        <taxon>Ascomycota</taxon>
        <taxon>Pezizomycotina</taxon>
        <taxon>Eurotiomycetes</taxon>
        <taxon>Eurotiomycetidae</taxon>
        <taxon>Eurotiales</taxon>
        <taxon>Trichocomaceae</taxon>
        <taxon>Talaromyces</taxon>
        <taxon>Talaromyces sect. Islandici</taxon>
    </lineage>
</organism>
<dbReference type="GO" id="GO:0043041">
    <property type="term" value="P:amino acid activation for nonribosomal peptide biosynthetic process"/>
    <property type="evidence" value="ECO:0007669"/>
    <property type="project" value="TreeGrafter"/>
</dbReference>
<evidence type="ECO:0000256" key="1">
    <source>
        <dbReference type="ARBA" id="ARBA00022450"/>
    </source>
</evidence>
<dbReference type="PROSITE" id="PS00455">
    <property type="entry name" value="AMP_BINDING"/>
    <property type="match status" value="3"/>
</dbReference>
<dbReference type="GO" id="GO:0016874">
    <property type="term" value="F:ligase activity"/>
    <property type="evidence" value="ECO:0007669"/>
    <property type="project" value="UniProtKB-KW"/>
</dbReference>
<dbReference type="PROSITE" id="PS00012">
    <property type="entry name" value="PHOSPHOPANTETHEINE"/>
    <property type="match status" value="1"/>
</dbReference>
<reference evidence="7 8" key="1">
    <citation type="submission" date="2015-04" db="EMBL/GenBank/DDBJ databases">
        <authorList>
            <person name="Syromyatnikov M.Y."/>
            <person name="Popov V.N."/>
        </authorList>
    </citation>
    <scope>NUCLEOTIDE SEQUENCE [LARGE SCALE GENOMIC DNA]</scope>
    <source>
        <strain evidence="7">WF-38-12</strain>
    </source>
</reference>
<dbReference type="Pfam" id="PF00501">
    <property type="entry name" value="AMP-binding"/>
    <property type="match status" value="3"/>
</dbReference>
<proteinExistence type="inferred from homology"/>
<keyword evidence="3" id="KW-0436">Ligase</keyword>
<dbReference type="InterPro" id="IPR042099">
    <property type="entry name" value="ANL_N_sf"/>
</dbReference>
<dbReference type="InterPro" id="IPR006162">
    <property type="entry name" value="Ppantetheine_attach_site"/>
</dbReference>
<dbReference type="InterPro" id="IPR010071">
    <property type="entry name" value="AA_adenyl_dom"/>
</dbReference>
<feature type="domain" description="Carrier" evidence="6">
    <location>
        <begin position="3131"/>
        <end position="3207"/>
    </location>
</feature>
<protein>
    <submittedName>
        <fullName evidence="7">Nonribosomal peptide synthetase 8</fullName>
    </submittedName>
</protein>
<dbReference type="Gene3D" id="3.30.559.10">
    <property type="entry name" value="Chloramphenicol acetyltransferase-like domain"/>
    <property type="match status" value="5"/>
</dbReference>
<evidence type="ECO:0000313" key="8">
    <source>
        <dbReference type="Proteomes" id="UP000054383"/>
    </source>
</evidence>
<dbReference type="SUPFAM" id="SSF52777">
    <property type="entry name" value="CoA-dependent acyltransferases"/>
    <property type="match status" value="10"/>
</dbReference>
<dbReference type="Gene3D" id="3.40.50.980">
    <property type="match status" value="1"/>
</dbReference>
<sequence>MAESCSSKVSRAGRDLAIGKDDFKKLCAKALNIEVDEFDMEQTFLSNGGDSIMAVRVMALSREIGLPVDVADVLRAKSMSNLFEQKFEGVWTEKSEKSERATLSSCDDDKELSMVQHEHPTSNSNCIPFRGPNHSELDDIEKKILIHLPNYKLGDIEEILPCSPMQENILIGQTINPQAYMCSFTLKVNSKSLQPVDTKRLHQAWERVIVLRQIVPSVENLGTNDFTHTDLKLENPVSLAHLRVQHHLKIMTTEVGEVYLRLDVSHAMVDGQSAEVLLADICTSYNNKDFVSKGIRYSDFINYQPSTPSTESVGYWRQYLAGAAKSYMPMVKTCAQSSGFKTMKAEFPFPDNKLASFCSTYNVSTANVCQVAWSLVLRQFLGADDVCFSYISSGRQLPLQGIENSVGTFMNTLLCRMTLTEDMQLLELLRIASNDFLKSLPHQHAVRTSDDTSNHNCAREWSNTLMSYQRGVSEWKSMEGVGYEIVDIVNPTDYDVTLNVRADSDNVEVEMSFWGETLDWNYAEKILETFRKAVSWIVTIPDGNVAQVSLVTSENEEQIRTWNCEVPPAVHACLHDKVREQSLVRPEATAVCAWDGELTYGELDAQAEQIAHHLVTLGVGPEVMVGMCMDKSKWAIVAMLAILKAGGAVVPLGIQHPVARIEGVVRDTAATVILVDARQAERLAGQVQHIVKVDASLLDRLDSPSGRACETTRPENVAWIIYTSGSTGIPKGVVLEHSALCSSIYAHAITFGMSHHTRTLQFSAHTFDVSISDILATLQFGGCSDFGKRQVSPANTLPFEVPQPNWDYWGLVPGANLSTDTLSETVSLNADTTEALFGACNEPLRTEPVEIMLAALFHSFHYSFPDRSVPAIFNEGHGRESLNDGIDLSDTVGWFTTITPVYIPEVGEDIVKTLIWTKECRRRTPGRGLPYFTARYLTKEGQDLFAQHNCMEILLNFGDHYRQAEQEKSLFRLESLNNKKRNDQVLLSVGSKTRQPAVFTIDVSVSEDTMQINFTFNRHVHHSPAVQQWVKAYPGIINGLLARLKEMKLTYTPSDFPLARLTDNDLTMIEQHRLLEMGKDSLGDIEDIYPCSAIQQGILISQMKDPASYNSRRTFEIRPLQHSLPDIEKIINAWQQVIDHHAILRTVFMSSASTDGLMYQVVLKSWKAEVKTIVLSEPCENVEAYLSRQPRLKYHEDRPSYCVTLCRTLEGRLYGTLDISHALADAWSSNLLISELIRAYDGQLPATAGPSYGKYIEYLQQVRVEEDLQFWKSSLADIEPCHLPVATDAVKLAAKATSNTISSMAVTEILDIGALQRFQEKHGITMANIFQLAWALILAQYTNSDRVNYGYLTNGRDIPIEGVLEVAGPMINMMVCSMQLMQDNTVLDAVRMVQKRFLDAFEHQRTSLAAIQHALRVTGPLFNTTLSCRREAIANSGTPTSIIFENLTTEDPTEYDVTINVVMGSDKIQIELHYIPSTLSTVAATRLLYQFRELACELAMNEGLQLKDLKGMGAADVGQIKTWNHKVPLAVDTCLHYQVRKQSRWQPEAPAVHAWDGEMTYGELDALAEQVAHHLVTLGVGPEVMVCLCMEKSKWAVVAMLAILKAGGAVVPLGIQHPVTRIEGVVRDTAATVMLVDAGQAERLAGQAPHMVTVDATLIDRLDSPSGQACETVRPENVAWVIYTSGSTGKPKGVVLEHTALCTSIQAHGTTFGMDNHTRTLQFAAYTWDVSISDILGTLSFGGCVCVPSEHDRMNNLLSLFDRFSVTLANLTPTVIRMLDPRDCRQLKTLVAGGEALDPAIIERWSLYARIVNSYGPSECSIISTCHSPVEEIAEASIIGNPMNQSNFSRRQVSVTNVLPFEMPQSDWDYWGLVPGTNLSVDMMSETILLNAETSEALFGQCNEPLRTEPVEIMLAALFHSFHYSFPDRSVPAIFNEGHGRESLNDGIDLSDTVGWFTTITPVYIPEVGEDIVKTLIWTKECRRRTPGRGLPYFTARYLTKEGQDLFAQHNSMEILINYGGQYRQAEREDALFRIESLGDHASSGTALSPMGSRTRQIAVFTIDISVFAGTTRIDFNFNRHISHRPAVQRWIKAYPAVLNELLASLKKTKPTYTPSDFPLARLTGNDLTGIELRRLPNMGKDSLDDVEDIYPCSAIQQGILISQMKEPSAYNIRQSFEVQPLQNAVPDAERIINAWQQVVDRHAILRTVFMSSASADGLIYQIVLKSWKAEVETIIFSEACEDMEAYLSKQPRLECQEDRPSHRVTLCRTADGRLYGTLDISHALADASSINLLISELVQAYDGQLPFSAGPSYGKYIEYLQQVPVEEDLQFWKASLADIEPCHLPVAGNMTKSTGTARSNVLTSMATTEIVDIRGLQRFQETHSVAMANIFQLAWALTLAHYTNSDRVSYGYLTNGRDVPIERVLEVAGPMINMMVCSMQLVQDGTVLDAVRMVQKRFLDAFEHQRTSLAAIQHALRVTGPLFNTTLSCKRDATTDNDLPASIMFKSLTTEDPTEYDVNVNVVMGSDKIQIALQYIPSGMSRAAATRILGHFRELVCTLATSEGLQLKDLKGLGAAETEQIQAWNHVIPPAVHACLHDQVRSETRRQPEAPAVHAWDGEMTYGELDALAEQVAHHLVTLGVGPEVMVCLCMEKSKWAVVAMLAILKAGGAVVPLGIQHPVARIEGVVRDTAAMVMLVDAGQAQRLAGQAPHMVTVDATLIDRLDSPSGQACETVRPENVAWVIYTSGSTGKPKGVVLEHTALCTSIQAHGTAFGMDHHTRTLQFSAYTWDVSISDIFATLQFGGCVCVPSEGDRLNRLEEAMQDMKVNHATLTSTVASLLRPSALPLLKTIVLVGEAVKPAVVESWLGGRMILNAYGPAECCILATSGRPMTNKSQAPIIGHPLATCLWVVDASNHNRLCPIGAPGELLIEGPQLARGYLNDAEKTAAVFVTDPDFVQQYSLGHGRRMYRTGDLVRQNDDGSLTFLGRCDTQVKIRGQRVEIGEIEYWISRLGEGVRTAVVDLMHRGHDNEQALLVAVVDFIYIDAGGEGPMEETQLLEPTPALQATLSQLYESLSQVLPPYMVPSLYVPIVKLPLNTSCKVDRQALQALIGTLDEDQLRLYLTTELKESPTTPMERRLQALWATVFGSSIDTVGRQDHFFLTGGDSVMAMQLVAAAGDENIPLTVADIFKYPQLSDLAREVASRRETNEVDEVVPFELWVDVGEERIVQLEAVAQQCGVTVEQIEDVYPCTPLQEGTFAITGQRKGAYVVQRSFRLNETVNVMQLRTAWEKLTDLLAILRTRIVMLPQSGLMQAVIREPIIWKEGDSLESYLAEDQAIGMSYGNPLVRFAVITESQPGGKMERHFVWTAHHSVYDGWSVRKMFDLLVSLYRGEDVPSPVPFTRFLRYLTQLDKEDARAFWCSQLEGMEAAVFPPHTQTVAGPRAMGNVELRMNGREGGGSETISIILRAAWALVVAQQTGTDEALLAVTLSGRTAPVPQILRILAPTVTTVPVRIRIDRTQPVEDFLTAVQQQAAEMMPFEHTGLQTIRRLVPGLENGLDAGHLFVVQAVNESETMSPAATIGLEEKIATLGGLEDYALNVVCTTGAADGSIEVVANFDTRVIGEVAVQMLLSQFKHTFQQLVLTDF</sequence>
<dbReference type="Gene3D" id="1.10.1200.10">
    <property type="entry name" value="ACP-like"/>
    <property type="match status" value="2"/>
</dbReference>
<dbReference type="NCBIfam" id="TIGR01733">
    <property type="entry name" value="AA-adenyl-dom"/>
    <property type="match status" value="1"/>
</dbReference>
<dbReference type="Pfam" id="PF00668">
    <property type="entry name" value="Condensation"/>
    <property type="match status" value="4"/>
</dbReference>
<keyword evidence="1" id="KW-0596">Phosphopantetheine</keyword>
<dbReference type="OrthoDB" id="416786at2759"/>
<dbReference type="FunFam" id="3.30.300.30:FF:000015">
    <property type="entry name" value="Nonribosomal peptide synthase SidD"/>
    <property type="match status" value="1"/>
</dbReference>
<dbReference type="Proteomes" id="UP000054383">
    <property type="component" value="Unassembled WGS sequence"/>
</dbReference>
<dbReference type="PROSITE" id="PS50075">
    <property type="entry name" value="CARRIER"/>
    <property type="match status" value="1"/>
</dbReference>
<evidence type="ECO:0000256" key="2">
    <source>
        <dbReference type="ARBA" id="ARBA00022553"/>
    </source>
</evidence>
<dbReference type="Gene3D" id="3.40.50.12780">
    <property type="entry name" value="N-terminal domain of ligase-like"/>
    <property type="match status" value="2"/>
</dbReference>
<dbReference type="PANTHER" id="PTHR45527:SF16">
    <property type="entry name" value="NONRIBOSOMAL PEPTIDE SYNTHASE ATNA-RELATED"/>
    <property type="match status" value="1"/>
</dbReference>
<keyword evidence="2" id="KW-0597">Phosphoprotein</keyword>
<comment type="similarity">
    <text evidence="5">Belongs to the NRP synthetase family.</text>
</comment>
<evidence type="ECO:0000256" key="3">
    <source>
        <dbReference type="ARBA" id="ARBA00022598"/>
    </source>
</evidence>
<dbReference type="InterPro" id="IPR001242">
    <property type="entry name" value="Condensation_dom"/>
</dbReference>
<dbReference type="FunFam" id="3.30.559.30:FF:000002">
    <property type="entry name" value="Nonribosomal peptide synthase Pes1"/>
    <property type="match status" value="2"/>
</dbReference>
<dbReference type="PANTHER" id="PTHR45527">
    <property type="entry name" value="NONRIBOSOMAL PEPTIDE SYNTHETASE"/>
    <property type="match status" value="1"/>
</dbReference>
<keyword evidence="8" id="KW-1185">Reference proteome</keyword>
<accession>A0A0U1LYV1</accession>
<dbReference type="InterPro" id="IPR023213">
    <property type="entry name" value="CAT-like_dom_sf"/>
</dbReference>
<keyword evidence="4" id="KW-0677">Repeat</keyword>
<dbReference type="SUPFAM" id="SSF47336">
    <property type="entry name" value="ACP-like"/>
    <property type="match status" value="2"/>
</dbReference>
<dbReference type="CDD" id="cd19545">
    <property type="entry name" value="FUM14_C_NRPS-like"/>
    <property type="match status" value="1"/>
</dbReference>
<dbReference type="InterPro" id="IPR045851">
    <property type="entry name" value="AMP-bd_C_sf"/>
</dbReference>
<dbReference type="OMA" id="NAHHIAS"/>
<evidence type="ECO:0000313" key="7">
    <source>
        <dbReference type="EMBL" id="CRG88515.1"/>
    </source>
</evidence>
<evidence type="ECO:0000259" key="6">
    <source>
        <dbReference type="PROSITE" id="PS50075"/>
    </source>
</evidence>
<dbReference type="SMART" id="SM00823">
    <property type="entry name" value="PKS_PP"/>
    <property type="match status" value="2"/>
</dbReference>
<dbReference type="Pfam" id="PF00550">
    <property type="entry name" value="PP-binding"/>
    <property type="match status" value="2"/>
</dbReference>
<dbReference type="CDD" id="cd05918">
    <property type="entry name" value="A_NRPS_SidN3_like"/>
    <property type="match status" value="1"/>
</dbReference>
<gene>
    <name evidence="7" type="ORF">PISL3812_05546</name>
</gene>
<dbReference type="InterPro" id="IPR000873">
    <property type="entry name" value="AMP-dep_synth/lig_dom"/>
</dbReference>
<dbReference type="InterPro" id="IPR036736">
    <property type="entry name" value="ACP-like_sf"/>
</dbReference>
<dbReference type="GO" id="GO:0005737">
    <property type="term" value="C:cytoplasm"/>
    <property type="evidence" value="ECO:0007669"/>
    <property type="project" value="TreeGrafter"/>
</dbReference>